<dbReference type="SUPFAM" id="SSF51905">
    <property type="entry name" value="FAD/NAD(P)-binding domain"/>
    <property type="match status" value="1"/>
</dbReference>
<evidence type="ECO:0000313" key="9">
    <source>
        <dbReference type="EMBL" id="REF73011.1"/>
    </source>
</evidence>
<evidence type="ECO:0000256" key="2">
    <source>
        <dbReference type="ARBA" id="ARBA00010790"/>
    </source>
</evidence>
<gene>
    <name evidence="9" type="ORF">BDD41_1515</name>
</gene>
<evidence type="ECO:0000313" key="10">
    <source>
        <dbReference type="Proteomes" id="UP000256941"/>
    </source>
</evidence>
<dbReference type="EMBL" id="QTUJ01000001">
    <property type="protein sequence ID" value="REF73011.1"/>
    <property type="molecule type" value="Genomic_DNA"/>
</dbReference>
<comment type="caution">
    <text evidence="9">The sequence shown here is derived from an EMBL/GenBank/DDBJ whole genome shotgun (WGS) entry which is preliminary data.</text>
</comment>
<dbReference type="Pfam" id="PF05199">
    <property type="entry name" value="GMC_oxred_C"/>
    <property type="match status" value="1"/>
</dbReference>
<organism evidence="9 10">
    <name type="scientific">Paracoccus versutus</name>
    <name type="common">Thiobacillus versutus</name>
    <dbReference type="NCBI Taxonomy" id="34007"/>
    <lineage>
        <taxon>Bacteria</taxon>
        <taxon>Pseudomonadati</taxon>
        <taxon>Pseudomonadota</taxon>
        <taxon>Alphaproteobacteria</taxon>
        <taxon>Rhodobacterales</taxon>
        <taxon>Paracoccaceae</taxon>
        <taxon>Paracoccus</taxon>
    </lineage>
</organism>
<dbReference type="InterPro" id="IPR007867">
    <property type="entry name" value="GMC_OxRtase_C"/>
</dbReference>
<dbReference type="RefSeq" id="WP_116221206.1">
    <property type="nucleotide sequence ID" value="NZ_CP038196.1"/>
</dbReference>
<dbReference type="PANTHER" id="PTHR11552">
    <property type="entry name" value="GLUCOSE-METHANOL-CHOLINE GMC OXIDOREDUCTASE"/>
    <property type="match status" value="1"/>
</dbReference>
<dbReference type="AlphaFoldDB" id="A0A3D9XTH4"/>
<dbReference type="Gene3D" id="3.50.50.60">
    <property type="entry name" value="FAD/NAD(P)-binding domain"/>
    <property type="match status" value="1"/>
</dbReference>
<reference evidence="9 10" key="1">
    <citation type="submission" date="2018-08" db="EMBL/GenBank/DDBJ databases">
        <title>Genomic Encyclopedia of Archaeal and Bacterial Type Strains, Phase II (KMG-II): from individual species to whole genera.</title>
        <authorList>
            <person name="Goeker M."/>
        </authorList>
    </citation>
    <scope>NUCLEOTIDE SEQUENCE [LARGE SCALE GENOMIC DNA]</scope>
    <source>
        <strain evidence="9 10">DSM 17099</strain>
    </source>
</reference>
<dbReference type="Pfam" id="PF00732">
    <property type="entry name" value="GMC_oxred_N"/>
    <property type="match status" value="1"/>
</dbReference>
<dbReference type="InterPro" id="IPR036188">
    <property type="entry name" value="FAD/NAD-bd_sf"/>
</dbReference>
<sequence>MEEFDYVIIGAGSAGCVLAHRLTETGNHSVCVIEAGPPDRNPFIHIPAGYVKNVMNKDLTWGFVSQPVPGIGGRSVGLPQGKTLGGSSAINGMVYNRGQRADYDGWAQRGNPGWSYDDVLPAFRRSEKRGGAADQDYRGTDGPLTVTDPAFDSPLCRMFVEAAREMGIPEVEDYNAAAQEGVGGFQFTIDLSGRRSVRMSTARAFLHPAETTGRVSVRTHAYAARILFDGKRAIGLRYHAGGPHGTPSEVRARREVILSAGALNSPRLLQISGIGDPRHLRGLGVDPVAALPGVGANLTDHYQVRAAVRLKGIRTVNERGRGLALVSEVAKWALGSRDTILGMGPVPMRVFMRSDPALDAPDLQLSFTPASYREGVAGLLDRYPGMTCGGYMQRPESRGWVRAVSTDLAVQPEIQPNYLATERDRMAIVQVLKYARQLLGAKSFAPYYVREEFPGDKVSTDDEILDFARQFGGTAFHHCGTARMGPASDPMAVVDERLRVHGIEGLRVVDASIIPAIISGNTNAPTIMIAEKAAEMIRADNAA</sequence>
<protein>
    <submittedName>
        <fullName evidence="9">Choline dehydrogenase</fullName>
    </submittedName>
</protein>
<evidence type="ECO:0000256" key="6">
    <source>
        <dbReference type="RuleBase" id="RU003968"/>
    </source>
</evidence>
<keyword evidence="4 5" id="KW-0274">FAD</keyword>
<proteinExistence type="inferred from homology"/>
<evidence type="ECO:0000259" key="8">
    <source>
        <dbReference type="PROSITE" id="PS00624"/>
    </source>
</evidence>
<evidence type="ECO:0000256" key="1">
    <source>
        <dbReference type="ARBA" id="ARBA00001974"/>
    </source>
</evidence>
<evidence type="ECO:0000259" key="7">
    <source>
        <dbReference type="PROSITE" id="PS00623"/>
    </source>
</evidence>
<feature type="domain" description="Glucose-methanol-choline oxidoreductase N-terminal" evidence="7">
    <location>
        <begin position="81"/>
        <end position="104"/>
    </location>
</feature>
<keyword evidence="3 6" id="KW-0285">Flavoprotein</keyword>
<dbReference type="PROSITE" id="PS00624">
    <property type="entry name" value="GMC_OXRED_2"/>
    <property type="match status" value="1"/>
</dbReference>
<feature type="binding site" evidence="5">
    <location>
        <begin position="91"/>
        <end position="94"/>
    </location>
    <ligand>
        <name>FAD</name>
        <dbReference type="ChEBI" id="CHEBI:57692"/>
    </ligand>
</feature>
<feature type="domain" description="Glucose-methanol-choline oxidoreductase N-terminal" evidence="8">
    <location>
        <begin position="261"/>
        <end position="275"/>
    </location>
</feature>
<dbReference type="PANTHER" id="PTHR11552:SF147">
    <property type="entry name" value="CHOLINE DEHYDROGENASE, MITOCHONDRIAL"/>
    <property type="match status" value="1"/>
</dbReference>
<dbReference type="InterPro" id="IPR012132">
    <property type="entry name" value="GMC_OxRdtase"/>
</dbReference>
<evidence type="ECO:0000256" key="4">
    <source>
        <dbReference type="ARBA" id="ARBA00022827"/>
    </source>
</evidence>
<dbReference type="SUPFAM" id="SSF54373">
    <property type="entry name" value="FAD-linked reductases, C-terminal domain"/>
    <property type="match status" value="1"/>
</dbReference>
<dbReference type="GO" id="GO:0016614">
    <property type="term" value="F:oxidoreductase activity, acting on CH-OH group of donors"/>
    <property type="evidence" value="ECO:0007669"/>
    <property type="project" value="InterPro"/>
</dbReference>
<dbReference type="PROSITE" id="PS00623">
    <property type="entry name" value="GMC_OXRED_1"/>
    <property type="match status" value="1"/>
</dbReference>
<dbReference type="GO" id="GO:0050660">
    <property type="term" value="F:flavin adenine dinucleotide binding"/>
    <property type="evidence" value="ECO:0007669"/>
    <property type="project" value="InterPro"/>
</dbReference>
<name>A0A3D9XTH4_PARVE</name>
<dbReference type="PIRSF" id="PIRSF000137">
    <property type="entry name" value="Alcohol_oxidase"/>
    <property type="match status" value="1"/>
</dbReference>
<comment type="cofactor">
    <cofactor evidence="1 5">
        <name>FAD</name>
        <dbReference type="ChEBI" id="CHEBI:57692"/>
    </cofactor>
</comment>
<accession>A0A3D9XTH4</accession>
<evidence type="ECO:0000256" key="5">
    <source>
        <dbReference type="PIRSR" id="PIRSR000137-2"/>
    </source>
</evidence>
<dbReference type="Gene3D" id="3.30.560.10">
    <property type="entry name" value="Glucose Oxidase, domain 3"/>
    <property type="match status" value="1"/>
</dbReference>
<dbReference type="InterPro" id="IPR000172">
    <property type="entry name" value="GMC_OxRdtase_N"/>
</dbReference>
<evidence type="ECO:0000256" key="3">
    <source>
        <dbReference type="ARBA" id="ARBA00022630"/>
    </source>
</evidence>
<dbReference type="Proteomes" id="UP000256941">
    <property type="component" value="Unassembled WGS sequence"/>
</dbReference>
<comment type="similarity">
    <text evidence="2 6">Belongs to the GMC oxidoreductase family.</text>
</comment>